<accession>A0A9Q8LJ53</accession>
<evidence type="ECO:0000313" key="5">
    <source>
        <dbReference type="EMBL" id="UJO18472.1"/>
    </source>
</evidence>
<dbReference type="GO" id="GO:0044550">
    <property type="term" value="P:secondary metabolite biosynthetic process"/>
    <property type="evidence" value="ECO:0007669"/>
    <property type="project" value="TreeGrafter"/>
</dbReference>
<dbReference type="SUPFAM" id="SSF51905">
    <property type="entry name" value="FAD/NAD(P)-binding domain"/>
    <property type="match status" value="1"/>
</dbReference>
<keyword evidence="3" id="KW-0560">Oxidoreductase</keyword>
<evidence type="ECO:0000256" key="2">
    <source>
        <dbReference type="ARBA" id="ARBA00022827"/>
    </source>
</evidence>
<keyword evidence="6" id="KW-1185">Reference proteome</keyword>
<sequence>MFVIETAPGVRILQLLPTLHSHSLVICRQVSDIGTHKRALQATMAPLKIAISGGGIASLCLAHSLTTSHPQWEVKIFEAAPELREEGAAIGLGMNAQEALKLMSPSLREALDEAGGTRMDPSVRIMIGTGPDSGRHVGDIRPKVAQIVVHRTSFWRQLRKRIPDGVLEFGKKLASVEALHGSDDRVRLRFEDGTTYEADALVGCDGINSIVRQAVLGEDHPAAKPVFTNGYNHRVVIPLEAAKKAFGEDYCSLRTQYGWVGAGGFLLTDHVEKGEAMQVIAGRSDAGPWPHRSPFVEWDKDRLKSDLADWGDIGKAMKKVFTEQPKLFAAGGRIHLETPTYCKGNMCIAGDAAQSFPPFQGAGAGQAIEDALMLSTVLGSCSRKEDISRTFGVYDTLRRPRRSGIAESSIWAAKLFTGRLPDVGMDVGRMAEKLPTWGSNIYDYDLAAAQQDALARMKSDS</sequence>
<keyword evidence="2" id="KW-0274">FAD</keyword>
<keyword evidence="1" id="KW-0285">Flavoprotein</keyword>
<evidence type="ECO:0000259" key="4">
    <source>
        <dbReference type="Pfam" id="PF01494"/>
    </source>
</evidence>
<feature type="domain" description="FAD-binding" evidence="4">
    <location>
        <begin position="340"/>
        <end position="403"/>
    </location>
</feature>
<dbReference type="RefSeq" id="XP_047762838.1">
    <property type="nucleotide sequence ID" value="XM_047906853.1"/>
</dbReference>
<evidence type="ECO:0000256" key="1">
    <source>
        <dbReference type="ARBA" id="ARBA00022630"/>
    </source>
</evidence>
<dbReference type="InterPro" id="IPR002938">
    <property type="entry name" value="FAD-bd"/>
</dbReference>
<dbReference type="Gene3D" id="3.50.50.60">
    <property type="entry name" value="FAD/NAD(P)-binding domain"/>
    <property type="match status" value="1"/>
</dbReference>
<dbReference type="PRINTS" id="PR00420">
    <property type="entry name" value="RNGMNOXGNASE"/>
</dbReference>
<proteinExistence type="predicted"/>
<name>A0A9Q8LJ53_PASFU</name>
<dbReference type="AlphaFoldDB" id="A0A9Q8LJ53"/>
<dbReference type="PANTHER" id="PTHR46720:SF3">
    <property type="entry name" value="FAD-BINDING DOMAIN-CONTAINING PROTEIN-RELATED"/>
    <property type="match status" value="1"/>
</dbReference>
<dbReference type="GO" id="GO:0016491">
    <property type="term" value="F:oxidoreductase activity"/>
    <property type="evidence" value="ECO:0007669"/>
    <property type="project" value="UniProtKB-KW"/>
</dbReference>
<dbReference type="PANTHER" id="PTHR46720">
    <property type="entry name" value="HYDROXYLASE, PUTATIVE (AFU_ORTHOLOGUE AFUA_3G01460)-RELATED"/>
    <property type="match status" value="1"/>
</dbReference>
<dbReference type="InterPro" id="IPR051104">
    <property type="entry name" value="FAD_monoxygenase"/>
</dbReference>
<reference evidence="5" key="1">
    <citation type="submission" date="2021-12" db="EMBL/GenBank/DDBJ databases">
        <authorList>
            <person name="Zaccaron A."/>
            <person name="Stergiopoulos I."/>
        </authorList>
    </citation>
    <scope>NUCLEOTIDE SEQUENCE</scope>
    <source>
        <strain evidence="5">Race5_Kim</strain>
    </source>
</reference>
<dbReference type="InterPro" id="IPR036188">
    <property type="entry name" value="FAD/NAD-bd_sf"/>
</dbReference>
<dbReference type="OrthoDB" id="16820at2759"/>
<protein>
    <submittedName>
        <fullName evidence="5">6-methylsalicylic acid decarboxylase atA</fullName>
    </submittedName>
</protein>
<organism evidence="5 6">
    <name type="scientific">Passalora fulva</name>
    <name type="common">Tomato leaf mold</name>
    <name type="synonym">Cladosporium fulvum</name>
    <dbReference type="NCBI Taxonomy" id="5499"/>
    <lineage>
        <taxon>Eukaryota</taxon>
        <taxon>Fungi</taxon>
        <taxon>Dikarya</taxon>
        <taxon>Ascomycota</taxon>
        <taxon>Pezizomycotina</taxon>
        <taxon>Dothideomycetes</taxon>
        <taxon>Dothideomycetidae</taxon>
        <taxon>Mycosphaerellales</taxon>
        <taxon>Mycosphaerellaceae</taxon>
        <taxon>Fulvia</taxon>
    </lineage>
</organism>
<dbReference type="KEGG" id="ffu:CLAFUR5_07705"/>
<dbReference type="Pfam" id="PF01494">
    <property type="entry name" value="FAD_binding_3"/>
    <property type="match status" value="1"/>
</dbReference>
<dbReference type="GO" id="GO:0071949">
    <property type="term" value="F:FAD binding"/>
    <property type="evidence" value="ECO:0007669"/>
    <property type="project" value="InterPro"/>
</dbReference>
<evidence type="ECO:0000256" key="3">
    <source>
        <dbReference type="ARBA" id="ARBA00023002"/>
    </source>
</evidence>
<reference evidence="5" key="2">
    <citation type="journal article" date="2022" name="Microb. Genom.">
        <title>A chromosome-scale genome assembly of the tomato pathogen Cladosporium fulvum reveals a compartmentalized genome architecture and the presence of a dispensable chromosome.</title>
        <authorList>
            <person name="Zaccaron A.Z."/>
            <person name="Chen L.H."/>
            <person name="Samaras A."/>
            <person name="Stergiopoulos I."/>
        </authorList>
    </citation>
    <scope>NUCLEOTIDE SEQUENCE</scope>
    <source>
        <strain evidence="5">Race5_Kim</strain>
    </source>
</reference>
<evidence type="ECO:0000313" key="6">
    <source>
        <dbReference type="Proteomes" id="UP000756132"/>
    </source>
</evidence>
<dbReference type="EMBL" id="CP090168">
    <property type="protein sequence ID" value="UJO18472.1"/>
    <property type="molecule type" value="Genomic_DNA"/>
</dbReference>
<gene>
    <name evidence="5" type="ORF">CLAFUR5_07705</name>
</gene>
<dbReference type="GeneID" id="71987583"/>
<dbReference type="Proteomes" id="UP000756132">
    <property type="component" value="Chromosome 6"/>
</dbReference>